<dbReference type="AlphaFoldDB" id="A0A2P2QPN4"/>
<evidence type="ECO:0000313" key="1">
    <source>
        <dbReference type="EMBL" id="MBX68908.1"/>
    </source>
</evidence>
<proteinExistence type="predicted"/>
<organism evidence="1">
    <name type="scientific">Rhizophora mucronata</name>
    <name type="common">Asiatic mangrove</name>
    <dbReference type="NCBI Taxonomy" id="61149"/>
    <lineage>
        <taxon>Eukaryota</taxon>
        <taxon>Viridiplantae</taxon>
        <taxon>Streptophyta</taxon>
        <taxon>Embryophyta</taxon>
        <taxon>Tracheophyta</taxon>
        <taxon>Spermatophyta</taxon>
        <taxon>Magnoliopsida</taxon>
        <taxon>eudicotyledons</taxon>
        <taxon>Gunneridae</taxon>
        <taxon>Pentapetalae</taxon>
        <taxon>rosids</taxon>
        <taxon>fabids</taxon>
        <taxon>Malpighiales</taxon>
        <taxon>Rhizophoraceae</taxon>
        <taxon>Rhizophora</taxon>
    </lineage>
</organism>
<protein>
    <submittedName>
        <fullName evidence="1">Uncharacterized protein</fullName>
    </submittedName>
</protein>
<reference evidence="1" key="1">
    <citation type="submission" date="2018-02" db="EMBL/GenBank/DDBJ databases">
        <title>Rhizophora mucronata_Transcriptome.</title>
        <authorList>
            <person name="Meera S.P."/>
            <person name="Sreeshan A."/>
            <person name="Augustine A."/>
        </authorList>
    </citation>
    <scope>NUCLEOTIDE SEQUENCE</scope>
    <source>
        <tissue evidence="1">Leaf</tissue>
    </source>
</reference>
<dbReference type="EMBL" id="GGEC01088424">
    <property type="protein sequence ID" value="MBX68908.1"/>
    <property type="molecule type" value="Transcribed_RNA"/>
</dbReference>
<accession>A0A2P2QPN4</accession>
<sequence>MCMGMFAKILETIHCQNLNRRNMNAQTGDILSFNFAFIFCLFKCFQ</sequence>
<name>A0A2P2QPN4_RHIMU</name>